<protein>
    <recommendedName>
        <fullName evidence="3">MmcQ/YjbR family DNA-binding protein</fullName>
    </recommendedName>
</protein>
<dbReference type="InterPro" id="IPR058532">
    <property type="entry name" value="YjbR/MT2646/Rv2570-like"/>
</dbReference>
<dbReference type="EMBL" id="CP029550">
    <property type="protein sequence ID" value="AWN39858.1"/>
    <property type="molecule type" value="Genomic_DNA"/>
</dbReference>
<accession>A0A2U8W2G6</accession>
<name>A0A2U8W2G6_9HYPH</name>
<gene>
    <name evidence="1" type="ORF">DK389_04040</name>
</gene>
<reference evidence="2" key="1">
    <citation type="submission" date="2018-05" db="EMBL/GenBank/DDBJ databases">
        <title>Complete Genome Sequence of Methylobacterium sp. 17SD2-17.</title>
        <authorList>
            <person name="Srinivasan S."/>
        </authorList>
    </citation>
    <scope>NUCLEOTIDE SEQUENCE [LARGE SCALE GENOMIC DNA]</scope>
    <source>
        <strain evidence="2">17SD2-17</strain>
    </source>
</reference>
<keyword evidence="2" id="KW-1185">Reference proteome</keyword>
<dbReference type="Proteomes" id="UP000245926">
    <property type="component" value="Chromosome"/>
</dbReference>
<dbReference type="RefSeq" id="WP_109887545.1">
    <property type="nucleotide sequence ID" value="NZ_CP029550.1"/>
</dbReference>
<evidence type="ECO:0000313" key="2">
    <source>
        <dbReference type="Proteomes" id="UP000245926"/>
    </source>
</evidence>
<dbReference type="AlphaFoldDB" id="A0A2U8W2G6"/>
<proteinExistence type="predicted"/>
<evidence type="ECO:0000313" key="1">
    <source>
        <dbReference type="EMBL" id="AWN39858.1"/>
    </source>
</evidence>
<organism evidence="1 2">
    <name type="scientific">Methylobacterium durans</name>
    <dbReference type="NCBI Taxonomy" id="2202825"/>
    <lineage>
        <taxon>Bacteria</taxon>
        <taxon>Pseudomonadati</taxon>
        <taxon>Pseudomonadota</taxon>
        <taxon>Alphaproteobacteria</taxon>
        <taxon>Hyphomicrobiales</taxon>
        <taxon>Methylobacteriaceae</taxon>
        <taxon>Methylobacterium</taxon>
    </lineage>
</organism>
<evidence type="ECO:0008006" key="3">
    <source>
        <dbReference type="Google" id="ProtNLM"/>
    </source>
</evidence>
<dbReference type="Pfam" id="PF04237">
    <property type="entry name" value="YjbR"/>
    <property type="match status" value="1"/>
</dbReference>
<dbReference type="OrthoDB" id="954305at2"/>
<dbReference type="KEGG" id="mets:DK389_04040"/>
<sequence>MTWDDVVVLGRNLPDVEVSTSFGTPALKVRGKLLTRLRPEDDSLVLPDVPAEEREMLINADPDTFHTTPHYEGYAIVLARLSNLDAARLMPFLERRWRAVAPKRLAATFIARGVSS</sequence>